<dbReference type="Pfam" id="PF08448">
    <property type="entry name" value="PAS_4"/>
    <property type="match status" value="1"/>
</dbReference>
<dbReference type="InterPro" id="IPR013656">
    <property type="entry name" value="PAS_4"/>
</dbReference>
<dbReference type="PANTHER" id="PTHR43156:SF2">
    <property type="entry name" value="STAGE II SPORULATION PROTEIN E"/>
    <property type="match status" value="1"/>
</dbReference>
<dbReference type="CDD" id="cd16936">
    <property type="entry name" value="HATPase_RsbW-like"/>
    <property type="match status" value="1"/>
</dbReference>
<dbReference type="SMART" id="SM00091">
    <property type="entry name" value="PAS"/>
    <property type="match status" value="1"/>
</dbReference>
<dbReference type="SUPFAM" id="SSF55785">
    <property type="entry name" value="PYP-like sensor domain (PAS domain)"/>
    <property type="match status" value="1"/>
</dbReference>
<dbReference type="InterPro" id="IPR029016">
    <property type="entry name" value="GAF-like_dom_sf"/>
</dbReference>
<dbReference type="Gene3D" id="3.60.40.10">
    <property type="entry name" value="PPM-type phosphatase domain"/>
    <property type="match status" value="1"/>
</dbReference>
<dbReference type="PROSITE" id="PS50112">
    <property type="entry name" value="PAS"/>
    <property type="match status" value="1"/>
</dbReference>
<organism evidence="3 4">
    <name type="scientific">Streptomyces lunaelactis</name>
    <dbReference type="NCBI Taxonomy" id="1535768"/>
    <lineage>
        <taxon>Bacteria</taxon>
        <taxon>Bacillati</taxon>
        <taxon>Actinomycetota</taxon>
        <taxon>Actinomycetes</taxon>
        <taxon>Kitasatosporales</taxon>
        <taxon>Streptomycetaceae</taxon>
        <taxon>Streptomyces</taxon>
    </lineage>
</organism>
<dbReference type="PANTHER" id="PTHR43156">
    <property type="entry name" value="STAGE II SPORULATION PROTEIN E-RELATED"/>
    <property type="match status" value="1"/>
</dbReference>
<dbReference type="SUPFAM" id="SSF55781">
    <property type="entry name" value="GAF domain-like"/>
    <property type="match status" value="1"/>
</dbReference>
<proteinExistence type="predicted"/>
<dbReference type="Gene3D" id="3.30.450.40">
    <property type="match status" value="1"/>
</dbReference>
<dbReference type="KEGG" id="slk:SLUN_35700"/>
<dbReference type="Pfam" id="PF13581">
    <property type="entry name" value="HATPase_c_2"/>
    <property type="match status" value="1"/>
</dbReference>
<dbReference type="OrthoDB" id="118142at2"/>
<dbReference type="NCBIfam" id="TIGR00229">
    <property type="entry name" value="sensory_box"/>
    <property type="match status" value="1"/>
</dbReference>
<evidence type="ECO:0000256" key="1">
    <source>
        <dbReference type="ARBA" id="ARBA00022801"/>
    </source>
</evidence>
<feature type="domain" description="PAS" evidence="2">
    <location>
        <begin position="23"/>
        <end position="93"/>
    </location>
</feature>
<dbReference type="InterPro" id="IPR003594">
    <property type="entry name" value="HATPase_dom"/>
</dbReference>
<evidence type="ECO:0000313" key="3">
    <source>
        <dbReference type="EMBL" id="AVZ76747.1"/>
    </source>
</evidence>
<dbReference type="SMART" id="SM00331">
    <property type="entry name" value="PP2C_SIG"/>
    <property type="match status" value="1"/>
</dbReference>
<dbReference type="AlphaFoldDB" id="A0A2R4TCC5"/>
<dbReference type="SUPFAM" id="SSF55874">
    <property type="entry name" value="ATPase domain of HSP90 chaperone/DNA topoisomerase II/histidine kinase"/>
    <property type="match status" value="1"/>
</dbReference>
<name>A0A2R4TCC5_9ACTN</name>
<gene>
    <name evidence="3" type="ORF">SLUN_35700</name>
</gene>
<sequence length="712" mass="75834">MAQRDPRQVTALGSGGAEGAGMGPALLEALFTQSPAGLLVVDADLRIVRVNTASQGMRGASVSRLLGRPFTEVLSMSDPGSVEAMVRGVLDTGVPVADRLVQGRPPAESGREHIYSVSAFRLQDDDGRVLGVAASVVDVTGRERGRARAAVRNAARQGIGRSLDVITTCRELVDVAVPGFADIAVVDVLDAVVRGEEPPLGPLFGNEPMRRTAFASDSGESPAYRVGVLSRFPFPTPYTQSLTDLEPRLVTLDETTPWLAADPERGRAIRAAGAHCLIVAPLVLRGTVLGIAGFYRSTQSEPFDPDDLVLALELAARTALCLDNARRYTREHTIALTLQRHLLPHGPTPLTAAEVAHCHVPAEAGGGWFDAIPLSSARTGLIVGEVAGHGIHAATTMGQLRTAIHALAALDLEPDDLLARLNDTVVRLAQERAALPPSDPLRDQPLRATCLYAVYDPLTGDCTLTRSGHPAPVLAHPDGTTEIPDIPTGPPLGDVGAEGAPFAAARIQLARGSILALYTNGLLRTARSGAETALERLRQVLAHPDRGLDDLRDDAVYTLAPAPRTSDDAILLLARTGLLGEDQVATWTIPHHPEAVATARAHALRQLTDWNLAEDSLTTEVIVSELVTNAIRYGTPPVHLRLIKDHTLTCEVSDTSPAAPHLRHARTVDEGGRGLFIVAQLAQHWGTRYTQHGKTIWTEQPLGGPPGHETRR</sequence>
<evidence type="ECO:0000313" key="4">
    <source>
        <dbReference type="Proteomes" id="UP000244201"/>
    </source>
</evidence>
<dbReference type="InterPro" id="IPR036890">
    <property type="entry name" value="HATPase_C_sf"/>
</dbReference>
<dbReference type="Gene3D" id="3.30.450.20">
    <property type="entry name" value="PAS domain"/>
    <property type="match status" value="1"/>
</dbReference>
<dbReference type="Proteomes" id="UP000244201">
    <property type="component" value="Chromosome"/>
</dbReference>
<dbReference type="GO" id="GO:0016791">
    <property type="term" value="F:phosphatase activity"/>
    <property type="evidence" value="ECO:0007669"/>
    <property type="project" value="TreeGrafter"/>
</dbReference>
<dbReference type="CDD" id="cd00130">
    <property type="entry name" value="PAS"/>
    <property type="match status" value="1"/>
</dbReference>
<dbReference type="InterPro" id="IPR003018">
    <property type="entry name" value="GAF"/>
</dbReference>
<dbReference type="Pfam" id="PF07228">
    <property type="entry name" value="SpoIIE"/>
    <property type="match status" value="1"/>
</dbReference>
<keyword evidence="4" id="KW-1185">Reference proteome</keyword>
<keyword evidence="1" id="KW-0378">Hydrolase</keyword>
<accession>A0A2R4TCC5</accession>
<dbReference type="InterPro" id="IPR000014">
    <property type="entry name" value="PAS"/>
</dbReference>
<dbReference type="SMART" id="SM00065">
    <property type="entry name" value="GAF"/>
    <property type="match status" value="1"/>
</dbReference>
<dbReference type="GeneID" id="55660597"/>
<protein>
    <recommendedName>
        <fullName evidence="2">PAS domain-containing protein</fullName>
    </recommendedName>
</protein>
<dbReference type="RefSeq" id="WP_108154037.1">
    <property type="nucleotide sequence ID" value="NZ_CP026304.1"/>
</dbReference>
<dbReference type="Gene3D" id="3.30.565.10">
    <property type="entry name" value="Histidine kinase-like ATPase, C-terminal domain"/>
    <property type="match status" value="1"/>
</dbReference>
<dbReference type="FunFam" id="3.30.450.40:FF:000035">
    <property type="entry name" value="PAS sensor protein"/>
    <property type="match status" value="1"/>
</dbReference>
<dbReference type="InterPro" id="IPR035965">
    <property type="entry name" value="PAS-like_dom_sf"/>
</dbReference>
<dbReference type="InterPro" id="IPR052016">
    <property type="entry name" value="Bact_Sigma-Reg"/>
</dbReference>
<dbReference type="EMBL" id="CP026304">
    <property type="protein sequence ID" value="AVZ76747.1"/>
    <property type="molecule type" value="Genomic_DNA"/>
</dbReference>
<dbReference type="InterPro" id="IPR036457">
    <property type="entry name" value="PPM-type-like_dom_sf"/>
</dbReference>
<evidence type="ECO:0000259" key="2">
    <source>
        <dbReference type="PROSITE" id="PS50112"/>
    </source>
</evidence>
<dbReference type="InterPro" id="IPR001932">
    <property type="entry name" value="PPM-type_phosphatase-like_dom"/>
</dbReference>
<dbReference type="Pfam" id="PF01590">
    <property type="entry name" value="GAF"/>
    <property type="match status" value="1"/>
</dbReference>
<dbReference type="FunFam" id="3.30.565.10:FF:000028">
    <property type="entry name" value="PAS sensor protein"/>
    <property type="match status" value="1"/>
</dbReference>
<reference evidence="3 4" key="1">
    <citation type="submission" date="2018-01" db="EMBL/GenBank/DDBJ databases">
        <title>Complete genome sequence of Streptomyces lunaelactis MM109T, a Ferroverdin A producer isolated from cave moonmilk deposits.</title>
        <authorList>
            <person name="Naome A."/>
            <person name="Martinet L."/>
            <person name="Maciejewska M."/>
            <person name="Anderssen S."/>
            <person name="Adam D."/>
            <person name="Tenconi E."/>
            <person name="Deflandre B."/>
            <person name="Arguelles-Arias A."/>
            <person name="Calusinska M."/>
            <person name="Copieters W."/>
            <person name="Karim L."/>
            <person name="Hanikenne M."/>
            <person name="Baurain D."/>
            <person name="van Wezel G."/>
            <person name="Smargiasso N."/>
            <person name="de Pauw E."/>
            <person name="Delfosse P."/>
            <person name="Rigali S."/>
        </authorList>
    </citation>
    <scope>NUCLEOTIDE SEQUENCE [LARGE SCALE GENOMIC DNA]</scope>
    <source>
        <strain evidence="3 4">MM109</strain>
    </source>
</reference>